<gene>
    <name evidence="3" type="ordered locus">Fleli_3945</name>
</gene>
<reference evidence="4" key="1">
    <citation type="submission" date="2012-06" db="EMBL/GenBank/DDBJ databases">
        <title>The complete genome of Flexibacter litoralis DSM 6794.</title>
        <authorList>
            <person name="Lucas S."/>
            <person name="Copeland A."/>
            <person name="Lapidus A."/>
            <person name="Glavina del Rio T."/>
            <person name="Dalin E."/>
            <person name="Tice H."/>
            <person name="Bruce D."/>
            <person name="Goodwin L."/>
            <person name="Pitluck S."/>
            <person name="Peters L."/>
            <person name="Ovchinnikova G."/>
            <person name="Lu M."/>
            <person name="Kyrpides N."/>
            <person name="Mavromatis K."/>
            <person name="Ivanova N."/>
            <person name="Brettin T."/>
            <person name="Detter J.C."/>
            <person name="Han C."/>
            <person name="Larimer F."/>
            <person name="Land M."/>
            <person name="Hauser L."/>
            <person name="Markowitz V."/>
            <person name="Cheng J.-F."/>
            <person name="Hugenholtz P."/>
            <person name="Woyke T."/>
            <person name="Wu D."/>
            <person name="Spring S."/>
            <person name="Lang E."/>
            <person name="Kopitz M."/>
            <person name="Brambilla E."/>
            <person name="Klenk H.-P."/>
            <person name="Eisen J.A."/>
        </authorList>
    </citation>
    <scope>NUCLEOTIDE SEQUENCE [LARGE SCALE GENOMIC DNA]</scope>
    <source>
        <strain evidence="4">ATCC 23117 / DSM 6794 / NBRC 15988 / NCIMB 1366 / Sio-4</strain>
    </source>
</reference>
<dbReference type="SUPFAM" id="SSF51735">
    <property type="entry name" value="NAD(P)-binding Rossmann-fold domains"/>
    <property type="match status" value="1"/>
</dbReference>
<feature type="domain" description="Pyrroline-5-carboxylate reductase catalytic N-terminal" evidence="1">
    <location>
        <begin position="5"/>
        <end position="84"/>
    </location>
</feature>
<feature type="domain" description="DUF2520" evidence="2">
    <location>
        <begin position="135"/>
        <end position="263"/>
    </location>
</feature>
<dbReference type="InterPro" id="IPR018931">
    <property type="entry name" value="DUF2520"/>
</dbReference>
<dbReference type="InterPro" id="IPR037108">
    <property type="entry name" value="TM1727-like_C_sf"/>
</dbReference>
<dbReference type="eggNOG" id="COG5495">
    <property type="taxonomic scope" value="Bacteria"/>
</dbReference>
<dbReference type="HOGENOM" id="CLU_055635_1_1_10"/>
<protein>
    <recommendedName>
        <fullName evidence="5">DUF2520 domain-containing protein</fullName>
    </recommendedName>
</protein>
<evidence type="ECO:0008006" key="5">
    <source>
        <dbReference type="Google" id="ProtNLM"/>
    </source>
</evidence>
<dbReference type="AlphaFoldDB" id="I4AQL2"/>
<sequence length="266" mass="30279">MKTIFIGAGNVAWHLAMLFFKNKNVQITHIWSRNKENAELLKDKLDKNIEIYHSLDSLDFSKTDADLAILSIADGAFESVLSKLILPKNCILAHTSGAQPMEILKLANYNSIKNIGVFYPLQTFSKAKEVDFSSIPFCIEANNKEIEEKLTSLANQFSQKVFQVSSKDRSILHVAAVFVCNFSNYLWTISETILKEKNLPFDMMKPLLEETLQKALEINPSNAQTGPAIRNDEKVIEKHLNMIEEMNLNSNFSRIYKLMTESIQQK</sequence>
<dbReference type="InterPro" id="IPR008927">
    <property type="entry name" value="6-PGluconate_DH-like_C_sf"/>
</dbReference>
<dbReference type="PANTHER" id="PTHR40459">
    <property type="entry name" value="CONSERVED HYPOTHETICAL ALANINE AND LEUCINE RICH PROTEIN"/>
    <property type="match status" value="1"/>
</dbReference>
<dbReference type="EMBL" id="CP003345">
    <property type="protein sequence ID" value="AFM06247.1"/>
    <property type="molecule type" value="Genomic_DNA"/>
</dbReference>
<dbReference type="Gene3D" id="1.10.1040.20">
    <property type="entry name" value="ProC-like, C-terminal domain"/>
    <property type="match status" value="1"/>
</dbReference>
<dbReference type="SUPFAM" id="SSF48179">
    <property type="entry name" value="6-phosphogluconate dehydrogenase C-terminal domain-like"/>
    <property type="match status" value="1"/>
</dbReference>
<evidence type="ECO:0000313" key="3">
    <source>
        <dbReference type="EMBL" id="AFM06247.1"/>
    </source>
</evidence>
<name>I4AQL2_BERLS</name>
<dbReference type="Pfam" id="PF03807">
    <property type="entry name" value="F420_oxidored"/>
    <property type="match status" value="1"/>
</dbReference>
<dbReference type="InterPro" id="IPR028939">
    <property type="entry name" value="P5C_Rdtase_cat_N"/>
</dbReference>
<evidence type="ECO:0000313" key="4">
    <source>
        <dbReference type="Proteomes" id="UP000006054"/>
    </source>
</evidence>
<dbReference type="Pfam" id="PF10728">
    <property type="entry name" value="DUF2520"/>
    <property type="match status" value="1"/>
</dbReference>
<dbReference type="OrthoDB" id="9810755at2"/>
<dbReference type="InterPro" id="IPR036291">
    <property type="entry name" value="NAD(P)-bd_dom_sf"/>
</dbReference>
<accession>I4AQL2</accession>
<organism evidence="3 4">
    <name type="scientific">Bernardetia litoralis (strain ATCC 23117 / DSM 6794 / NBRC 15988 / NCIMB 1366 / Fx l1 / Sio-4)</name>
    <name type="common">Flexibacter litoralis</name>
    <dbReference type="NCBI Taxonomy" id="880071"/>
    <lineage>
        <taxon>Bacteria</taxon>
        <taxon>Pseudomonadati</taxon>
        <taxon>Bacteroidota</taxon>
        <taxon>Cytophagia</taxon>
        <taxon>Cytophagales</taxon>
        <taxon>Bernardetiaceae</taxon>
        <taxon>Bernardetia</taxon>
    </lineage>
</organism>
<dbReference type="RefSeq" id="WP_014799670.1">
    <property type="nucleotide sequence ID" value="NC_018018.1"/>
</dbReference>
<dbReference type="PANTHER" id="PTHR40459:SF1">
    <property type="entry name" value="CONSERVED HYPOTHETICAL ALANINE AND LEUCINE RICH PROTEIN"/>
    <property type="match status" value="1"/>
</dbReference>
<dbReference type="Proteomes" id="UP000006054">
    <property type="component" value="Chromosome"/>
</dbReference>
<dbReference type="Gene3D" id="3.40.50.720">
    <property type="entry name" value="NAD(P)-binding Rossmann-like Domain"/>
    <property type="match status" value="1"/>
</dbReference>
<keyword evidence="4" id="KW-1185">Reference proteome</keyword>
<dbReference type="KEGG" id="fli:Fleli_3945"/>
<evidence type="ECO:0000259" key="1">
    <source>
        <dbReference type="Pfam" id="PF03807"/>
    </source>
</evidence>
<proteinExistence type="predicted"/>
<evidence type="ECO:0000259" key="2">
    <source>
        <dbReference type="Pfam" id="PF10728"/>
    </source>
</evidence>
<dbReference type="PATRIC" id="fig|880071.3.peg.3945"/>
<dbReference type="STRING" id="880071.Fleli_3945"/>